<gene>
    <name evidence="2" type="ORF">ERS008476_02135</name>
</gene>
<protein>
    <submittedName>
        <fullName evidence="2">Uncharacterized protein</fullName>
    </submittedName>
</protein>
<dbReference type="AlphaFoldDB" id="A0A0H5MDL0"/>
<sequence>MIDEGKIISRHEFKRDNAWLTISAITLLLFLIFLILISSLTDSIFPIPSILSILFIIIIAISLSMVVYLHVNNNRKFTYFLYERGVRIFDHDNGNVFFTPFNKIQYIHKYQTGINPNGKINTMAFRTSKNKRWNIIVNNINNAYPLINTIIHHQVIHIGIISLNNLSLGQCVVFDLIKNNNYWLNLPILSDLLNLMKLRWLQMDTVPVSLSAHTLVTIDRIICIEDIFRIEIAREKRHDKIRLFDKDGNILFSLDYSALINADLFIALIEHMIQNRIPAYYE</sequence>
<evidence type="ECO:0000256" key="1">
    <source>
        <dbReference type="SAM" id="Phobius"/>
    </source>
</evidence>
<keyword evidence="1" id="KW-1133">Transmembrane helix</keyword>
<evidence type="ECO:0000313" key="3">
    <source>
        <dbReference type="Proteomes" id="UP000043316"/>
    </source>
</evidence>
<keyword evidence="1" id="KW-0812">Transmembrane</keyword>
<evidence type="ECO:0000313" key="2">
    <source>
        <dbReference type="EMBL" id="CRY55156.1"/>
    </source>
</evidence>
<dbReference type="Proteomes" id="UP000043316">
    <property type="component" value="Unassembled WGS sequence"/>
</dbReference>
<dbReference type="RefSeq" id="WP_053009544.1">
    <property type="nucleotide sequence ID" value="NZ_CWJI01000004.1"/>
</dbReference>
<accession>A0A0H5MDL0</accession>
<keyword evidence="1" id="KW-0472">Membrane</keyword>
<organism evidence="2 3">
    <name type="scientific">Yersinia intermedia</name>
    <dbReference type="NCBI Taxonomy" id="631"/>
    <lineage>
        <taxon>Bacteria</taxon>
        <taxon>Pseudomonadati</taxon>
        <taxon>Pseudomonadota</taxon>
        <taxon>Gammaproteobacteria</taxon>
        <taxon>Enterobacterales</taxon>
        <taxon>Yersiniaceae</taxon>
        <taxon>Yersinia</taxon>
    </lineage>
</organism>
<dbReference type="EMBL" id="CWJI01000004">
    <property type="protein sequence ID" value="CRY55156.1"/>
    <property type="molecule type" value="Genomic_DNA"/>
</dbReference>
<feature type="transmembrane region" description="Helical" evidence="1">
    <location>
        <begin position="50"/>
        <end position="71"/>
    </location>
</feature>
<proteinExistence type="predicted"/>
<name>A0A0H5MDL0_YERIN</name>
<feature type="transmembrane region" description="Helical" evidence="1">
    <location>
        <begin position="18"/>
        <end position="38"/>
    </location>
</feature>
<reference evidence="3" key="1">
    <citation type="submission" date="2015-03" db="EMBL/GenBank/DDBJ databases">
        <authorList>
            <consortium name="Pathogen Informatics"/>
        </authorList>
    </citation>
    <scope>NUCLEOTIDE SEQUENCE [LARGE SCALE GENOMIC DNA]</scope>
    <source>
        <strain evidence="3">R148</strain>
    </source>
</reference>